<dbReference type="Gene3D" id="3.90.1640.30">
    <property type="match status" value="1"/>
</dbReference>
<dbReference type="SUPFAM" id="SSF64182">
    <property type="entry name" value="DHH phosphoesterases"/>
    <property type="match status" value="1"/>
</dbReference>
<feature type="domain" description="DHHA1" evidence="7">
    <location>
        <begin position="372"/>
        <end position="459"/>
    </location>
</feature>
<evidence type="ECO:0000313" key="9">
    <source>
        <dbReference type="EMBL" id="QEH32640.1"/>
    </source>
</evidence>
<sequence length="604" mass="64625">MRTDSRGPSGMATRWRLKPFDSARIQALSRAARVSPLVAQLLINRGIDDPRRAGVFMQAKLSDLNDPESLPGVVDAAERVVRAIREDRPIVIYGDYDVDGVCGTSVLWACLRLAGAREVHYYIPHRVEEGYGVNGEALEKIARTYHRPLLITVDCGISAVAEAEKAAALGMELIVTDHHTIGHDLPAAAVLVHPRLPGSAYPCGDLCGAAVAFKLAWQICKSFGDGKKASPHLRDFLVRSLGLVAMATVADVVPLVDENRILVRHGLAGISSAPMVGLKALMAVAGCLDKAKLSTGNVGFGLAPRINAAGRLERAMRAVEMLTTEDADLAGVIAAELNELNAKRQEVERSIVHEAQEMVKAAGGSTGRGAIVVGKRGWHPGVIGIVASRLVEIYHRPTIVVGFGDTVCQGSARSVPGFNLYEAIAACSEGLLAFGGHAAAAGLKMKEDHFPAFAERFDGHCKGVLTPELLEKCLTIDAEVMLSSLTLSTVEDIERLEPHGVGNPRPLLLASQVRVMGEPRVVGGQKNHLQLRLLQGNYQLKAIGWGMAERARELTPNTACSIVFHPSINEWNGRREIQLELKDVSVDAAGPEAARRVAAAPLSA</sequence>
<organism evidence="9 10">
    <name type="scientific">Aquisphaera giovannonii</name>
    <dbReference type="NCBI Taxonomy" id="406548"/>
    <lineage>
        <taxon>Bacteria</taxon>
        <taxon>Pseudomonadati</taxon>
        <taxon>Planctomycetota</taxon>
        <taxon>Planctomycetia</taxon>
        <taxon>Isosphaerales</taxon>
        <taxon>Isosphaeraceae</taxon>
        <taxon>Aquisphaera</taxon>
    </lineage>
</organism>
<dbReference type="InterPro" id="IPR003156">
    <property type="entry name" value="DHHA1_dom"/>
</dbReference>
<dbReference type="GO" id="GO:0003676">
    <property type="term" value="F:nucleic acid binding"/>
    <property type="evidence" value="ECO:0007669"/>
    <property type="project" value="InterPro"/>
</dbReference>
<evidence type="ECO:0000313" key="10">
    <source>
        <dbReference type="Proteomes" id="UP000324233"/>
    </source>
</evidence>
<dbReference type="InterPro" id="IPR038763">
    <property type="entry name" value="DHH_sf"/>
</dbReference>
<dbReference type="Gene3D" id="3.10.310.30">
    <property type="match status" value="1"/>
</dbReference>
<dbReference type="GO" id="GO:0008409">
    <property type="term" value="F:5'-3' exonuclease activity"/>
    <property type="evidence" value="ECO:0007669"/>
    <property type="project" value="InterPro"/>
</dbReference>
<keyword evidence="3" id="KW-0540">Nuclease</keyword>
<dbReference type="InterPro" id="IPR041122">
    <property type="entry name" value="RecJ_OB"/>
</dbReference>
<dbReference type="Pfam" id="PF02272">
    <property type="entry name" value="DHHA1"/>
    <property type="match status" value="1"/>
</dbReference>
<evidence type="ECO:0000256" key="5">
    <source>
        <dbReference type="ARBA" id="ARBA00022839"/>
    </source>
</evidence>
<dbReference type="EMBL" id="CP042997">
    <property type="protein sequence ID" value="QEH32640.1"/>
    <property type="molecule type" value="Genomic_DNA"/>
</dbReference>
<dbReference type="NCBIfam" id="TIGR00644">
    <property type="entry name" value="recJ"/>
    <property type="match status" value="1"/>
</dbReference>
<dbReference type="AlphaFoldDB" id="A0A5B9VYE7"/>
<evidence type="ECO:0000256" key="2">
    <source>
        <dbReference type="ARBA" id="ARBA00019841"/>
    </source>
</evidence>
<feature type="domain" description="RecJ OB" evidence="8">
    <location>
        <begin position="476"/>
        <end position="583"/>
    </location>
</feature>
<reference evidence="9 10" key="1">
    <citation type="submission" date="2019-08" db="EMBL/GenBank/DDBJ databases">
        <title>Deep-cultivation of Planctomycetes and their phenomic and genomic characterization uncovers novel biology.</title>
        <authorList>
            <person name="Wiegand S."/>
            <person name="Jogler M."/>
            <person name="Boedeker C."/>
            <person name="Pinto D."/>
            <person name="Vollmers J."/>
            <person name="Rivas-Marin E."/>
            <person name="Kohn T."/>
            <person name="Peeters S.H."/>
            <person name="Heuer A."/>
            <person name="Rast P."/>
            <person name="Oberbeckmann S."/>
            <person name="Bunk B."/>
            <person name="Jeske O."/>
            <person name="Meyerdierks A."/>
            <person name="Storesund J.E."/>
            <person name="Kallscheuer N."/>
            <person name="Luecker S."/>
            <person name="Lage O.M."/>
            <person name="Pohl T."/>
            <person name="Merkel B.J."/>
            <person name="Hornburger P."/>
            <person name="Mueller R.-W."/>
            <person name="Bruemmer F."/>
            <person name="Labrenz M."/>
            <person name="Spormann A.M."/>
            <person name="Op den Camp H."/>
            <person name="Overmann J."/>
            <person name="Amann R."/>
            <person name="Jetten M.S.M."/>
            <person name="Mascher T."/>
            <person name="Medema M.H."/>
            <person name="Devos D.P."/>
            <person name="Kaster A.-K."/>
            <person name="Ovreas L."/>
            <person name="Rohde M."/>
            <person name="Galperin M.Y."/>
            <person name="Jogler C."/>
        </authorList>
    </citation>
    <scope>NUCLEOTIDE SEQUENCE [LARGE SCALE GENOMIC DNA]</scope>
    <source>
        <strain evidence="9 10">OJF2</strain>
    </source>
</reference>
<dbReference type="GO" id="GO:0006281">
    <property type="term" value="P:DNA repair"/>
    <property type="evidence" value="ECO:0007669"/>
    <property type="project" value="InterPro"/>
</dbReference>
<dbReference type="InterPro" id="IPR004610">
    <property type="entry name" value="RecJ"/>
</dbReference>
<dbReference type="Pfam" id="PF17768">
    <property type="entry name" value="RecJ_OB"/>
    <property type="match status" value="1"/>
</dbReference>
<evidence type="ECO:0000259" key="8">
    <source>
        <dbReference type="Pfam" id="PF17768"/>
    </source>
</evidence>
<evidence type="ECO:0000256" key="1">
    <source>
        <dbReference type="ARBA" id="ARBA00005915"/>
    </source>
</evidence>
<comment type="similarity">
    <text evidence="1">Belongs to the RecJ family.</text>
</comment>
<keyword evidence="10" id="KW-1185">Reference proteome</keyword>
<dbReference type="InterPro" id="IPR001667">
    <property type="entry name" value="DDH_dom"/>
</dbReference>
<dbReference type="Proteomes" id="UP000324233">
    <property type="component" value="Chromosome"/>
</dbReference>
<dbReference type="InterPro" id="IPR051673">
    <property type="entry name" value="SSDNA_exonuclease_RecJ"/>
</dbReference>
<evidence type="ECO:0000256" key="3">
    <source>
        <dbReference type="ARBA" id="ARBA00022722"/>
    </source>
</evidence>
<name>A0A5B9VYE7_9BACT</name>
<evidence type="ECO:0000256" key="4">
    <source>
        <dbReference type="ARBA" id="ARBA00022801"/>
    </source>
</evidence>
<dbReference type="PANTHER" id="PTHR30255:SF2">
    <property type="entry name" value="SINGLE-STRANDED-DNA-SPECIFIC EXONUCLEASE RECJ"/>
    <property type="match status" value="1"/>
</dbReference>
<dbReference type="Pfam" id="PF01368">
    <property type="entry name" value="DHH"/>
    <property type="match status" value="1"/>
</dbReference>
<evidence type="ECO:0000259" key="6">
    <source>
        <dbReference type="Pfam" id="PF01368"/>
    </source>
</evidence>
<feature type="domain" description="DDH" evidence="6">
    <location>
        <begin position="90"/>
        <end position="221"/>
    </location>
</feature>
<protein>
    <recommendedName>
        <fullName evidence="2">Single-stranded-DNA-specific exonuclease RecJ</fullName>
    </recommendedName>
</protein>
<keyword evidence="4 9" id="KW-0378">Hydrolase</keyword>
<dbReference type="GO" id="GO:0006310">
    <property type="term" value="P:DNA recombination"/>
    <property type="evidence" value="ECO:0007669"/>
    <property type="project" value="InterPro"/>
</dbReference>
<evidence type="ECO:0000259" key="7">
    <source>
        <dbReference type="Pfam" id="PF02272"/>
    </source>
</evidence>
<dbReference type="PANTHER" id="PTHR30255">
    <property type="entry name" value="SINGLE-STRANDED-DNA-SPECIFIC EXONUCLEASE RECJ"/>
    <property type="match status" value="1"/>
</dbReference>
<dbReference type="KEGG" id="agv:OJF2_11190"/>
<keyword evidence="5 9" id="KW-0269">Exonuclease</keyword>
<gene>
    <name evidence="9" type="primary">recJ</name>
    <name evidence="9" type="ORF">OJF2_11190</name>
</gene>
<proteinExistence type="inferred from homology"/>
<accession>A0A5B9VYE7</accession>